<dbReference type="AlphaFoldDB" id="A0A6I9WF21"/>
<dbReference type="Pfam" id="PF05281">
    <property type="entry name" value="Secretogranin_V"/>
    <property type="match status" value="1"/>
</dbReference>
<dbReference type="GO" id="GO:0007218">
    <property type="term" value="P:neuropeptide signaling pathway"/>
    <property type="evidence" value="ECO:0007669"/>
    <property type="project" value="InterPro"/>
</dbReference>
<evidence type="ECO:0000256" key="2">
    <source>
        <dbReference type="ARBA" id="ARBA00006348"/>
    </source>
</evidence>
<evidence type="ECO:0000256" key="6">
    <source>
        <dbReference type="ARBA" id="ARBA00022729"/>
    </source>
</evidence>
<evidence type="ECO:0000313" key="11">
    <source>
        <dbReference type="Proteomes" id="UP000504615"/>
    </source>
</evidence>
<protein>
    <recommendedName>
        <fullName evidence="3">Neuroendocrine protein 7B2</fullName>
    </recommendedName>
</protein>
<sequence>MWVGRRGSGSWATGTLSGRDRKRGGKRRKKVKSILWYSLGPRTALVATATAAVDDDDDDGKRVCGENWCAAPLLEDIRSTSSVPVTMHALIIMLYCIIFLIAVTARANAYWPLLKEQDLLSDDFLRILVNQLGNNLNDADSYLSDEYPEKAKELPMELPTDYDSMDTLNPNPSIRDQEYLQHSTLWSHRFDDKNNNNKGYNRHRIQSGLKGLKDEKAENPLPAYCTPPNPCPVGYTSENNCLTDFENTAAFSRDYQSAQDCMCDTEHMLECSNDSGSSNSLSNMHISNSDLNQIVEQFQDENPFFQGEKLPIAAKKGIHVID</sequence>
<evidence type="ECO:0000256" key="7">
    <source>
        <dbReference type="ARBA" id="ARBA00023157"/>
    </source>
</evidence>
<keyword evidence="10" id="KW-0812">Transmembrane</keyword>
<dbReference type="PANTHER" id="PTHR12738:SF0">
    <property type="entry name" value="NEUROENDOCRINE PROTEIN 7B2"/>
    <property type="match status" value="1"/>
</dbReference>
<comment type="subcellular location">
    <subcellularLocation>
        <location evidence="1">Secreted</location>
    </subcellularLocation>
</comment>
<dbReference type="GO" id="GO:0005576">
    <property type="term" value="C:extracellular region"/>
    <property type="evidence" value="ECO:0007669"/>
    <property type="project" value="UniProtKB-SubCell"/>
</dbReference>
<evidence type="ECO:0000256" key="8">
    <source>
        <dbReference type="ARBA" id="ARBA00023186"/>
    </source>
</evidence>
<evidence type="ECO:0000256" key="1">
    <source>
        <dbReference type="ARBA" id="ARBA00004613"/>
    </source>
</evidence>
<proteinExistence type="inferred from homology"/>
<keyword evidence="10" id="KW-1133">Transmembrane helix</keyword>
<feature type="transmembrane region" description="Helical" evidence="10">
    <location>
        <begin position="34"/>
        <end position="53"/>
    </location>
</feature>
<feature type="region of interest" description="Disordered" evidence="9">
    <location>
        <begin position="1"/>
        <end position="27"/>
    </location>
</feature>
<dbReference type="OrthoDB" id="9922675at2759"/>
<keyword evidence="7" id="KW-1015">Disulfide bond</keyword>
<dbReference type="PANTHER" id="PTHR12738">
    <property type="entry name" value="NEUROENDOCRINE PROTEIN 7B2"/>
    <property type="match status" value="1"/>
</dbReference>
<feature type="transmembrane region" description="Helical" evidence="10">
    <location>
        <begin position="85"/>
        <end position="105"/>
    </location>
</feature>
<keyword evidence="4" id="KW-0813">Transport</keyword>
<reference evidence="12" key="1">
    <citation type="submission" date="2025-08" db="UniProtKB">
        <authorList>
            <consortium name="RefSeq"/>
        </authorList>
    </citation>
    <scope>IDENTIFICATION</scope>
</reference>
<keyword evidence="5" id="KW-0964">Secreted</keyword>
<evidence type="ECO:0000256" key="5">
    <source>
        <dbReference type="ARBA" id="ARBA00022525"/>
    </source>
</evidence>
<keyword evidence="11" id="KW-1185">Reference proteome</keyword>
<dbReference type="InterPro" id="IPR007945">
    <property type="entry name" value="Secretogranin_V"/>
</dbReference>
<dbReference type="RefSeq" id="XP_011641132.1">
    <property type="nucleotide sequence ID" value="XM_011642830.1"/>
</dbReference>
<evidence type="ECO:0000256" key="4">
    <source>
        <dbReference type="ARBA" id="ARBA00022448"/>
    </source>
</evidence>
<evidence type="ECO:0000256" key="3">
    <source>
        <dbReference type="ARBA" id="ARBA00019589"/>
    </source>
</evidence>
<gene>
    <name evidence="12" type="primary">LOC105429695</name>
</gene>
<keyword evidence="10" id="KW-0472">Membrane</keyword>
<dbReference type="GO" id="GO:0046883">
    <property type="term" value="P:regulation of hormone secretion"/>
    <property type="evidence" value="ECO:0007669"/>
    <property type="project" value="TreeGrafter"/>
</dbReference>
<dbReference type="GeneID" id="105429695"/>
<keyword evidence="6" id="KW-0732">Signal</keyword>
<name>A0A6I9WF21_9HYME</name>
<evidence type="ECO:0000313" key="12">
    <source>
        <dbReference type="RefSeq" id="XP_011641132.1"/>
    </source>
</evidence>
<dbReference type="GO" id="GO:0030234">
    <property type="term" value="F:enzyme regulator activity"/>
    <property type="evidence" value="ECO:0007669"/>
    <property type="project" value="TreeGrafter"/>
</dbReference>
<dbReference type="KEGG" id="pbar:105429695"/>
<evidence type="ECO:0000256" key="10">
    <source>
        <dbReference type="SAM" id="Phobius"/>
    </source>
</evidence>
<evidence type="ECO:0000256" key="9">
    <source>
        <dbReference type="SAM" id="MobiDB-lite"/>
    </source>
</evidence>
<comment type="similarity">
    <text evidence="2">Belongs to the 7B2 family.</text>
</comment>
<dbReference type="Proteomes" id="UP000504615">
    <property type="component" value="Unplaced"/>
</dbReference>
<dbReference type="GO" id="GO:0030141">
    <property type="term" value="C:secretory granule"/>
    <property type="evidence" value="ECO:0007669"/>
    <property type="project" value="InterPro"/>
</dbReference>
<dbReference type="CTD" id="40644"/>
<keyword evidence="8" id="KW-0143">Chaperone</keyword>
<organism evidence="11 12">
    <name type="scientific">Pogonomyrmex barbatus</name>
    <name type="common">red harvester ant</name>
    <dbReference type="NCBI Taxonomy" id="144034"/>
    <lineage>
        <taxon>Eukaryota</taxon>
        <taxon>Metazoa</taxon>
        <taxon>Ecdysozoa</taxon>
        <taxon>Arthropoda</taxon>
        <taxon>Hexapoda</taxon>
        <taxon>Insecta</taxon>
        <taxon>Pterygota</taxon>
        <taxon>Neoptera</taxon>
        <taxon>Endopterygota</taxon>
        <taxon>Hymenoptera</taxon>
        <taxon>Apocrita</taxon>
        <taxon>Aculeata</taxon>
        <taxon>Formicoidea</taxon>
        <taxon>Formicidae</taxon>
        <taxon>Myrmicinae</taxon>
        <taxon>Pogonomyrmex</taxon>
    </lineage>
</organism>
<accession>A0A6I9WF21</accession>